<comment type="subcellular location">
    <subcellularLocation>
        <location evidence="1">Cytoplasm</location>
    </subcellularLocation>
</comment>
<dbReference type="Proteomes" id="UP000215335">
    <property type="component" value="Unassembled WGS sequence"/>
</dbReference>
<dbReference type="InterPro" id="IPR012675">
    <property type="entry name" value="Beta-grasp_dom_sf"/>
</dbReference>
<comment type="caution">
    <text evidence="15">The sequence shown here is derived from an EMBL/GenBank/DDBJ whole genome shotgun (WGS) entry which is preliminary data.</text>
</comment>
<evidence type="ECO:0000256" key="10">
    <source>
        <dbReference type="ARBA" id="ARBA00031900"/>
    </source>
</evidence>
<name>A0A232ET46_9HYME</name>
<dbReference type="Pfam" id="PF02824">
    <property type="entry name" value="TGS"/>
    <property type="match status" value="1"/>
</dbReference>
<evidence type="ECO:0000256" key="11">
    <source>
        <dbReference type="ARBA" id="ARBA00049515"/>
    </source>
</evidence>
<dbReference type="InterPro" id="IPR036621">
    <property type="entry name" value="Anticodon-bd_dom_sf"/>
</dbReference>
<dbReference type="Pfam" id="PF03129">
    <property type="entry name" value="HGTP_anticodon"/>
    <property type="match status" value="1"/>
</dbReference>
<evidence type="ECO:0000256" key="7">
    <source>
        <dbReference type="ARBA" id="ARBA00022840"/>
    </source>
</evidence>
<organism evidence="15 16">
    <name type="scientific">Trichomalopsis sarcophagae</name>
    <dbReference type="NCBI Taxonomy" id="543379"/>
    <lineage>
        <taxon>Eukaryota</taxon>
        <taxon>Metazoa</taxon>
        <taxon>Ecdysozoa</taxon>
        <taxon>Arthropoda</taxon>
        <taxon>Hexapoda</taxon>
        <taxon>Insecta</taxon>
        <taxon>Pterygota</taxon>
        <taxon>Neoptera</taxon>
        <taxon>Endopterygota</taxon>
        <taxon>Hymenoptera</taxon>
        <taxon>Apocrita</taxon>
        <taxon>Proctotrupomorpha</taxon>
        <taxon>Chalcidoidea</taxon>
        <taxon>Pteromalidae</taxon>
        <taxon>Pteromalinae</taxon>
        <taxon>Trichomalopsis</taxon>
    </lineage>
</organism>
<dbReference type="AlphaFoldDB" id="A0A232ET46"/>
<dbReference type="OrthoDB" id="5423599at2759"/>
<dbReference type="InterPro" id="IPR006195">
    <property type="entry name" value="aa-tRNA-synth_II"/>
</dbReference>
<proteinExistence type="inferred from homology"/>
<dbReference type="PANTHER" id="PTHR11451">
    <property type="entry name" value="THREONINE-TRNA LIGASE"/>
    <property type="match status" value="1"/>
</dbReference>
<dbReference type="Gene3D" id="3.40.50.800">
    <property type="entry name" value="Anticodon-binding domain"/>
    <property type="match status" value="1"/>
</dbReference>
<dbReference type="InterPro" id="IPR002320">
    <property type="entry name" value="Thr-tRNA-ligase_IIa"/>
</dbReference>
<dbReference type="InterPro" id="IPR047246">
    <property type="entry name" value="ThrRS_anticodon"/>
</dbReference>
<dbReference type="PANTHER" id="PTHR11451:SF46">
    <property type="entry name" value="THREONINE--TRNA LIGASE"/>
    <property type="match status" value="1"/>
</dbReference>
<sequence length="854" mass="97850">MIDEPRNKAPPPKLVKPPETQESASNIEPARTASGLNQEAEDQFELELCWCIQQLQAGLMDMKLQDKQVYNMTKSLNVLKSNNASLIKKRQVMRNTFGDYRTKMAEDEKKFSKTTSFVKFTSSKKPEKKSMFIKKACNSTDPNEKVSESDVKEANSKAIINPDAKMKQKVANPEKNSVKELNPWPSYIQERIALFDKLKAEYEADLQAKPSTEITVTLPDGKEVPAQSWRTTPYEVAKGISQGLADNTVIAKVNNELWDLDRPLEKDCKLQLLKFDDPEAQAVFWHSSAHILGEALERVYGGCLCYGPPIENGFYYDMFMGQDKGISQEDFPYLESLFKNIVKDKQSFERLEMKKEDLLEMFKYNEFKVRILKEKVQTPTTTVYRCGPLIDLCRGPHVRNTGKIKAAKITKSSSAYWEGNANAETLQRVYGISFPDSKQLKEWEKFQEEAAKRDHRKIGKEQELFFFHELSPGSCFFQPRGAHIYNTLVEFIRGEYKKRGFQEVVTPNIYNSKLWQTSGHWQHYSENMFSFDVEKETFALKPMNCPGHCMIFDVRNRSWRELPLRMADFGVLHRNELSGALTGLTRVRRFQQDDAHIFCTSEQIKDEMLGALDFLDHVYSVFGFTFNLCLSTRPEKFLGEVAVWDAAEKALSESLDAFGKPWTLNPGDGAFYGPKIDITIMDALKRAHQCATIQLDFQLPIRFNLNYVNETGEKTRPVIIHRAILGSVERMIAILTESYAGKWPFWLSPRQVMVIPVGPSLDEYATQTRDKIHAAGFMTEVDTDHGDTLNKKIRNAQLDQFNFILVVGEKEKAAGTVNVRTRDNKVHGEIGVDDLIQKFQTFKETKARNCEENF</sequence>
<dbReference type="InterPro" id="IPR033728">
    <property type="entry name" value="ThrRS_core"/>
</dbReference>
<dbReference type="InterPro" id="IPR045864">
    <property type="entry name" value="aa-tRNA-synth_II/BPL/LPL"/>
</dbReference>
<dbReference type="Pfam" id="PF07973">
    <property type="entry name" value="tRNA_SAD"/>
    <property type="match status" value="1"/>
</dbReference>
<dbReference type="CDD" id="cd00860">
    <property type="entry name" value="ThrRS_anticodon"/>
    <property type="match status" value="1"/>
</dbReference>
<reference evidence="15 16" key="1">
    <citation type="journal article" date="2017" name="Curr. Biol.">
        <title>The Evolution of Venom by Co-option of Single-Copy Genes.</title>
        <authorList>
            <person name="Martinson E.O."/>
            <person name="Mrinalini"/>
            <person name="Kelkar Y.D."/>
            <person name="Chang C.H."/>
            <person name="Werren J.H."/>
        </authorList>
    </citation>
    <scope>NUCLEOTIDE SEQUENCE [LARGE SCALE GENOMIC DNA]</scope>
    <source>
        <strain evidence="15 16">Alberta</strain>
        <tissue evidence="15">Whole body</tissue>
    </source>
</reference>
<dbReference type="PROSITE" id="PS51880">
    <property type="entry name" value="TGS"/>
    <property type="match status" value="1"/>
</dbReference>
<dbReference type="HAMAP" id="MF_00184">
    <property type="entry name" value="Thr_tRNA_synth"/>
    <property type="match status" value="1"/>
</dbReference>
<evidence type="ECO:0000256" key="6">
    <source>
        <dbReference type="ARBA" id="ARBA00022741"/>
    </source>
</evidence>
<comment type="catalytic activity">
    <reaction evidence="11">
        <text>tRNA(Thr) + L-threonine + ATP = L-threonyl-tRNA(Thr) + AMP + diphosphate + H(+)</text>
        <dbReference type="Rhea" id="RHEA:24624"/>
        <dbReference type="Rhea" id="RHEA-COMP:9670"/>
        <dbReference type="Rhea" id="RHEA-COMP:9704"/>
        <dbReference type="ChEBI" id="CHEBI:15378"/>
        <dbReference type="ChEBI" id="CHEBI:30616"/>
        <dbReference type="ChEBI" id="CHEBI:33019"/>
        <dbReference type="ChEBI" id="CHEBI:57926"/>
        <dbReference type="ChEBI" id="CHEBI:78442"/>
        <dbReference type="ChEBI" id="CHEBI:78534"/>
        <dbReference type="ChEBI" id="CHEBI:456215"/>
        <dbReference type="EC" id="6.1.1.3"/>
    </reaction>
</comment>
<dbReference type="CDD" id="cd00771">
    <property type="entry name" value="ThrRS_core"/>
    <property type="match status" value="1"/>
</dbReference>
<keyword evidence="5" id="KW-0436">Ligase</keyword>
<evidence type="ECO:0000256" key="4">
    <source>
        <dbReference type="ARBA" id="ARBA00022490"/>
    </source>
</evidence>
<dbReference type="InterPro" id="IPR004095">
    <property type="entry name" value="TGS"/>
</dbReference>
<protein>
    <recommendedName>
        <fullName evidence="3">threonine--tRNA ligase</fullName>
        <ecNumber evidence="3">6.1.1.3</ecNumber>
    </recommendedName>
    <alternativeName>
        <fullName evidence="10">Threonyl-tRNA synthetase</fullName>
    </alternativeName>
</protein>
<accession>A0A232ET46</accession>
<dbReference type="PRINTS" id="PR01047">
    <property type="entry name" value="TRNASYNTHTHR"/>
</dbReference>
<dbReference type="InterPro" id="IPR029274">
    <property type="entry name" value="DUF4615"/>
</dbReference>
<evidence type="ECO:0000256" key="12">
    <source>
        <dbReference type="SAM" id="MobiDB-lite"/>
    </source>
</evidence>
<dbReference type="EC" id="6.1.1.3" evidence="3"/>
<dbReference type="Pfam" id="PF00587">
    <property type="entry name" value="tRNA-synt_2b"/>
    <property type="match status" value="1"/>
</dbReference>
<evidence type="ECO:0000256" key="9">
    <source>
        <dbReference type="ARBA" id="ARBA00023146"/>
    </source>
</evidence>
<evidence type="ECO:0000256" key="5">
    <source>
        <dbReference type="ARBA" id="ARBA00022598"/>
    </source>
</evidence>
<dbReference type="Pfam" id="PF15393">
    <property type="entry name" value="DUF4615"/>
    <property type="match status" value="1"/>
</dbReference>
<dbReference type="PROSITE" id="PS50862">
    <property type="entry name" value="AA_TRNA_LIGASE_II"/>
    <property type="match status" value="1"/>
</dbReference>
<feature type="domain" description="Aminoacyl-transfer RNA synthetases class-II family profile" evidence="13">
    <location>
        <begin position="481"/>
        <end position="744"/>
    </location>
</feature>
<evidence type="ECO:0000259" key="13">
    <source>
        <dbReference type="PROSITE" id="PS50862"/>
    </source>
</evidence>
<dbReference type="InterPro" id="IPR002314">
    <property type="entry name" value="aa-tRNA-synt_IIb"/>
</dbReference>
<keyword evidence="6" id="KW-0547">Nucleotide-binding</keyword>
<feature type="domain" description="TGS" evidence="14">
    <location>
        <begin position="212"/>
        <end position="274"/>
    </location>
</feature>
<dbReference type="FunFam" id="3.10.20.30:FF:000006">
    <property type="entry name" value="Threonine--tRNA ligase, cytoplasmic"/>
    <property type="match status" value="1"/>
</dbReference>
<evidence type="ECO:0000313" key="16">
    <source>
        <dbReference type="Proteomes" id="UP000215335"/>
    </source>
</evidence>
<dbReference type="Gene3D" id="3.30.980.10">
    <property type="entry name" value="Threonyl-trna Synthetase, Chain A, domain 2"/>
    <property type="match status" value="1"/>
</dbReference>
<keyword evidence="7" id="KW-0067">ATP-binding</keyword>
<dbReference type="FunFam" id="3.30.980.10:FF:000003">
    <property type="entry name" value="Threonine--tRNA ligase, cytoplasmic"/>
    <property type="match status" value="1"/>
</dbReference>
<dbReference type="SUPFAM" id="SSF55681">
    <property type="entry name" value="Class II aaRS and biotin synthetases"/>
    <property type="match status" value="1"/>
</dbReference>
<gene>
    <name evidence="15" type="ORF">TSAR_010283</name>
</gene>
<keyword evidence="16" id="KW-1185">Reference proteome</keyword>
<dbReference type="Gene3D" id="3.30.930.10">
    <property type="entry name" value="Bira Bifunctional Protein, Domain 2"/>
    <property type="match status" value="1"/>
</dbReference>
<evidence type="ECO:0000256" key="2">
    <source>
        <dbReference type="ARBA" id="ARBA00008226"/>
    </source>
</evidence>
<evidence type="ECO:0000256" key="3">
    <source>
        <dbReference type="ARBA" id="ARBA00013163"/>
    </source>
</evidence>
<dbReference type="Gene3D" id="3.10.20.30">
    <property type="match status" value="1"/>
</dbReference>
<keyword evidence="8" id="KW-0648">Protein biosynthesis</keyword>
<dbReference type="GO" id="GO:0005739">
    <property type="term" value="C:mitochondrion"/>
    <property type="evidence" value="ECO:0007669"/>
    <property type="project" value="TreeGrafter"/>
</dbReference>
<dbReference type="SMART" id="SM00863">
    <property type="entry name" value="tRNA_SAD"/>
    <property type="match status" value="1"/>
</dbReference>
<dbReference type="SUPFAM" id="SSF81271">
    <property type="entry name" value="TGS-like"/>
    <property type="match status" value="1"/>
</dbReference>
<evidence type="ECO:0000256" key="1">
    <source>
        <dbReference type="ARBA" id="ARBA00004496"/>
    </source>
</evidence>
<evidence type="ECO:0000259" key="14">
    <source>
        <dbReference type="PROSITE" id="PS51880"/>
    </source>
</evidence>
<dbReference type="GO" id="GO:0004829">
    <property type="term" value="F:threonine-tRNA ligase activity"/>
    <property type="evidence" value="ECO:0007669"/>
    <property type="project" value="UniProtKB-EC"/>
</dbReference>
<dbReference type="InterPro" id="IPR012947">
    <property type="entry name" value="tRNA_SAD"/>
</dbReference>
<keyword evidence="9" id="KW-0030">Aminoacyl-tRNA synthetase</keyword>
<dbReference type="EMBL" id="NNAY01002341">
    <property type="protein sequence ID" value="OXU21512.1"/>
    <property type="molecule type" value="Genomic_DNA"/>
</dbReference>
<dbReference type="FunFam" id="3.30.930.10:FF:000009">
    <property type="entry name" value="Threonine--tRNA ligase 2, cytoplasmic"/>
    <property type="match status" value="1"/>
</dbReference>
<dbReference type="InterPro" id="IPR004154">
    <property type="entry name" value="Anticodon-bd"/>
</dbReference>
<dbReference type="InterPro" id="IPR012676">
    <property type="entry name" value="TGS-like"/>
</dbReference>
<dbReference type="NCBIfam" id="TIGR00418">
    <property type="entry name" value="thrS"/>
    <property type="match status" value="1"/>
</dbReference>
<dbReference type="CDD" id="cd01667">
    <property type="entry name" value="TGS_ThrRS"/>
    <property type="match status" value="1"/>
</dbReference>
<dbReference type="STRING" id="543379.A0A232ET46"/>
<dbReference type="FunFam" id="3.40.50.800:FF:000003">
    <property type="entry name" value="Threonine--tRNA ligase 2, cytoplasmic"/>
    <property type="match status" value="1"/>
</dbReference>
<dbReference type="GO" id="GO:0005524">
    <property type="term" value="F:ATP binding"/>
    <property type="evidence" value="ECO:0007669"/>
    <property type="project" value="UniProtKB-KW"/>
</dbReference>
<feature type="region of interest" description="Disordered" evidence="12">
    <location>
        <begin position="1"/>
        <end position="29"/>
    </location>
</feature>
<dbReference type="SUPFAM" id="SSF52954">
    <property type="entry name" value="Class II aaRS ABD-related"/>
    <property type="match status" value="1"/>
</dbReference>
<evidence type="ECO:0000313" key="15">
    <source>
        <dbReference type="EMBL" id="OXU21512.1"/>
    </source>
</evidence>
<comment type="similarity">
    <text evidence="2">Belongs to the class-II aminoacyl-tRNA synthetase family.</text>
</comment>
<dbReference type="InterPro" id="IPR018163">
    <property type="entry name" value="Thr/Ala-tRNA-synth_IIc_edit"/>
</dbReference>
<dbReference type="SUPFAM" id="SSF55186">
    <property type="entry name" value="ThrRS/AlaRS common domain"/>
    <property type="match status" value="1"/>
</dbReference>
<evidence type="ECO:0000256" key="8">
    <source>
        <dbReference type="ARBA" id="ARBA00022917"/>
    </source>
</evidence>
<dbReference type="GO" id="GO:0006435">
    <property type="term" value="P:threonyl-tRNA aminoacylation"/>
    <property type="evidence" value="ECO:0007669"/>
    <property type="project" value="InterPro"/>
</dbReference>
<keyword evidence="4" id="KW-0963">Cytoplasm</keyword>